<evidence type="ECO:0000256" key="6">
    <source>
        <dbReference type="ARBA" id="ARBA00023034"/>
    </source>
</evidence>
<keyword evidence="5" id="KW-0653">Protein transport</keyword>
<sequence length="445" mass="48414">MASSLYDILGLGNSPDDHVRHEYLSYLTGLGVDELQHVEPERLSQASHTSLLAIQNLSKRSHKAIIASANHHATLSTSLPALGASAAQLKACIPQLDSQASRFSEIYSKSSDNETLKKRRESLLLLRNIDRILDLMELPTLISAAASATPANHAAALDLSAHIRRIHMLYPNSSLVCSISRQAEEAVEGIATSLISSLKTPTLKLAASLRAVGSLRRVLADLPGVTRLLGRSAPSPVRYGMNEQTLETLFILCRLDTLITTLHALSPLQKLADDEKARQSSKTASSTWSSGQQTERFLKRYIEIFREQSFGIVSMYKSLFTGSDLTMSRDAETLDPLQPSPAPLSTFALHLVEILLDTLHKYLPVVSDRASRDSILTQVLYCAGSLGRLGIEFSILLAELDEAEWIDVVKRHRLLAGRLESILGDFKAGAGAAGGPSSRKVSMSS</sequence>
<comment type="caution">
    <text evidence="9">The sequence shown here is derived from an EMBL/GenBank/DDBJ whole genome shotgun (WGS) entry which is preliminary data.</text>
</comment>
<proteinExistence type="inferred from homology"/>
<evidence type="ECO:0000256" key="4">
    <source>
        <dbReference type="ARBA" id="ARBA00022448"/>
    </source>
</evidence>
<gene>
    <name evidence="9" type="ORF">Cpir12675_002766</name>
</gene>
<keyword evidence="6" id="KW-0333">Golgi apparatus</keyword>
<evidence type="ECO:0000256" key="5">
    <source>
        <dbReference type="ARBA" id="ARBA00022927"/>
    </source>
</evidence>
<accession>A0ABR3Z8F2</accession>
<name>A0ABR3Z8F2_9PEZI</name>
<evidence type="ECO:0000313" key="10">
    <source>
        <dbReference type="Proteomes" id="UP001583280"/>
    </source>
</evidence>
<dbReference type="PANTHER" id="PTHR21311:SF0">
    <property type="entry name" value="CONSERVED OLIGOMERIC GOLGI COMPLEX SUBUNIT 8"/>
    <property type="match status" value="1"/>
</dbReference>
<keyword evidence="10" id="KW-1185">Reference proteome</keyword>
<reference evidence="9 10" key="1">
    <citation type="journal article" date="2024" name="IMA Fungus">
        <title>IMA Genome - F19 : A genome assembly and annotation guide to empower mycologists, including annotated draft genome sequences of Ceratocystis pirilliformis, Diaporthe australafricana, Fusarium ophioides, Paecilomyces lecythidis, and Sporothrix stenoceras.</title>
        <authorList>
            <person name="Aylward J."/>
            <person name="Wilson A.M."/>
            <person name="Visagie C.M."/>
            <person name="Spraker J."/>
            <person name="Barnes I."/>
            <person name="Buitendag C."/>
            <person name="Ceriani C."/>
            <person name="Del Mar Angel L."/>
            <person name="du Plessis D."/>
            <person name="Fuchs T."/>
            <person name="Gasser K."/>
            <person name="Kramer D."/>
            <person name="Li W."/>
            <person name="Munsamy K."/>
            <person name="Piso A."/>
            <person name="Price J.L."/>
            <person name="Sonnekus B."/>
            <person name="Thomas C."/>
            <person name="van der Nest A."/>
            <person name="van Dijk A."/>
            <person name="van Heerden A."/>
            <person name="van Vuuren N."/>
            <person name="Yilmaz N."/>
            <person name="Duong T.A."/>
            <person name="van der Merwe N.A."/>
            <person name="Wingfield M.J."/>
            <person name="Wingfield B.D."/>
        </authorList>
    </citation>
    <scope>NUCLEOTIDE SEQUENCE [LARGE SCALE GENOMIC DNA]</scope>
    <source>
        <strain evidence="9 10">CMW 12675</strain>
    </source>
</reference>
<dbReference type="EMBL" id="JAWDJO010000057">
    <property type="protein sequence ID" value="KAL1896477.1"/>
    <property type="molecule type" value="Genomic_DNA"/>
</dbReference>
<comment type="similarity">
    <text evidence="2">Belongs to the COG8 family.</text>
</comment>
<organism evidence="9 10">
    <name type="scientific">Ceratocystis pirilliformis</name>
    <dbReference type="NCBI Taxonomy" id="259994"/>
    <lineage>
        <taxon>Eukaryota</taxon>
        <taxon>Fungi</taxon>
        <taxon>Dikarya</taxon>
        <taxon>Ascomycota</taxon>
        <taxon>Pezizomycotina</taxon>
        <taxon>Sordariomycetes</taxon>
        <taxon>Hypocreomycetidae</taxon>
        <taxon>Microascales</taxon>
        <taxon>Ceratocystidaceae</taxon>
        <taxon>Ceratocystis</taxon>
    </lineage>
</organism>
<evidence type="ECO:0000256" key="3">
    <source>
        <dbReference type="ARBA" id="ARBA00020983"/>
    </source>
</evidence>
<dbReference type="Pfam" id="PF04124">
    <property type="entry name" value="Dor1"/>
    <property type="match status" value="1"/>
</dbReference>
<dbReference type="InterPro" id="IPR007255">
    <property type="entry name" value="COG8"/>
</dbReference>
<protein>
    <recommendedName>
        <fullName evidence="3">Conserved oligomeric Golgi complex subunit 8</fullName>
    </recommendedName>
    <alternativeName>
        <fullName evidence="8">Component of oligomeric Golgi complex 8</fullName>
    </alternativeName>
</protein>
<dbReference type="Proteomes" id="UP001583280">
    <property type="component" value="Unassembled WGS sequence"/>
</dbReference>
<dbReference type="PANTHER" id="PTHR21311">
    <property type="entry name" value="CONSERVED OLIGOMERIC GOLGI COMPLEX COMPONENT 8"/>
    <property type="match status" value="1"/>
</dbReference>
<keyword evidence="4" id="KW-0813">Transport</keyword>
<evidence type="ECO:0000313" key="9">
    <source>
        <dbReference type="EMBL" id="KAL1896477.1"/>
    </source>
</evidence>
<evidence type="ECO:0000256" key="7">
    <source>
        <dbReference type="ARBA" id="ARBA00023136"/>
    </source>
</evidence>
<comment type="subcellular location">
    <subcellularLocation>
        <location evidence="1">Golgi apparatus membrane</location>
        <topology evidence="1">Peripheral membrane protein</topology>
    </subcellularLocation>
</comment>
<evidence type="ECO:0000256" key="1">
    <source>
        <dbReference type="ARBA" id="ARBA00004395"/>
    </source>
</evidence>
<evidence type="ECO:0000256" key="2">
    <source>
        <dbReference type="ARBA" id="ARBA00006419"/>
    </source>
</evidence>
<keyword evidence="7" id="KW-0472">Membrane</keyword>
<evidence type="ECO:0000256" key="8">
    <source>
        <dbReference type="ARBA" id="ARBA00031347"/>
    </source>
</evidence>